<dbReference type="PANTHER" id="PTHR43747">
    <property type="entry name" value="FAD-BINDING PROTEIN"/>
    <property type="match status" value="1"/>
</dbReference>
<dbReference type="Gene3D" id="3.50.50.60">
    <property type="entry name" value="FAD/NAD(P)-binding domain"/>
    <property type="match status" value="1"/>
</dbReference>
<dbReference type="InterPro" id="IPR006905">
    <property type="entry name" value="Flavin_halogenase"/>
</dbReference>
<dbReference type="AlphaFoldDB" id="A0A4S1XF70"/>
<proteinExistence type="predicted"/>
<evidence type="ECO:0000313" key="2">
    <source>
        <dbReference type="EMBL" id="TGX55239.1"/>
    </source>
</evidence>
<dbReference type="Proteomes" id="UP000306147">
    <property type="component" value="Unassembled WGS sequence"/>
</dbReference>
<feature type="region of interest" description="Disordered" evidence="1">
    <location>
        <begin position="57"/>
        <end position="87"/>
    </location>
</feature>
<dbReference type="PANTHER" id="PTHR43747:SF4">
    <property type="entry name" value="FLAVIN-DEPENDENT TRYPTOPHAN HALOGENASE"/>
    <property type="match status" value="1"/>
</dbReference>
<dbReference type="SUPFAM" id="SSF51905">
    <property type="entry name" value="FAD/NAD(P)-binding domain"/>
    <property type="match status" value="1"/>
</dbReference>
<dbReference type="OrthoDB" id="462203at2"/>
<evidence type="ECO:0000313" key="3">
    <source>
        <dbReference type="Proteomes" id="UP000306147"/>
    </source>
</evidence>
<name>A0A4S1XF70_9SPHN</name>
<accession>A0A4S1XF70</accession>
<dbReference type="GO" id="GO:0004497">
    <property type="term" value="F:monooxygenase activity"/>
    <property type="evidence" value="ECO:0007669"/>
    <property type="project" value="InterPro"/>
</dbReference>
<keyword evidence="3" id="KW-1185">Reference proteome</keyword>
<feature type="compositionally biased region" description="Polar residues" evidence="1">
    <location>
        <begin position="57"/>
        <end position="83"/>
    </location>
</feature>
<sequence>MRHYAEARGVTRHEGRIVEVLRDGESGDVTALRLERRYSASSPPPVRAEPVEAPFFTSASPAESCPSTSSGRTEGGASTQGDTDTTKIPGDLFIDCTGFRALLIGETLGVGFEDWSHWLPCDRALAVPSARATDFTPYTRATAHAAGWQWRIPLQHRTGNGIVYAGAHLSDDEATAHLLANLDEPALDEPRALRFTAGKRRAFWRANVIAVGLASGFLEPLESTSIHMIQSAVERVLKLLPGRRIAEAQRAEYNRQADREMDRIRDFLILHYWANDRDAPFWRARRETPLPEGLAHKIALWRAAGQIVREEGDLFSEVAWLQVLAGQGVAAEGHHPLADRPGRAEIAEYLDLLGKLAAREAAQMPDHAAFIRQNCAAREEIAA</sequence>
<dbReference type="Pfam" id="PF04820">
    <property type="entry name" value="Trp_halogenase"/>
    <property type="match status" value="1"/>
</dbReference>
<organism evidence="2 3">
    <name type="scientific">Sphingomonas gei</name>
    <dbReference type="NCBI Taxonomy" id="1395960"/>
    <lineage>
        <taxon>Bacteria</taxon>
        <taxon>Pseudomonadati</taxon>
        <taxon>Pseudomonadota</taxon>
        <taxon>Alphaproteobacteria</taxon>
        <taxon>Sphingomonadales</taxon>
        <taxon>Sphingomonadaceae</taxon>
        <taxon>Sphingomonas</taxon>
    </lineage>
</organism>
<comment type="caution">
    <text evidence="2">The sequence shown here is derived from an EMBL/GenBank/DDBJ whole genome shotgun (WGS) entry which is preliminary data.</text>
</comment>
<evidence type="ECO:0000256" key="1">
    <source>
        <dbReference type="SAM" id="MobiDB-lite"/>
    </source>
</evidence>
<protein>
    <submittedName>
        <fullName evidence="2">Tryptophan 7-halogenase</fullName>
    </submittedName>
</protein>
<dbReference type="InterPro" id="IPR050816">
    <property type="entry name" value="Flavin-dep_Halogenase_NPB"/>
</dbReference>
<dbReference type="EMBL" id="SRXT01000002">
    <property type="protein sequence ID" value="TGX55239.1"/>
    <property type="molecule type" value="Genomic_DNA"/>
</dbReference>
<reference evidence="2 3" key="1">
    <citation type="submission" date="2019-04" db="EMBL/GenBank/DDBJ databases">
        <title>Sphingomonas psychrotolerans sp. nov., isolated from soil in the Tianshan Mountains, Xinjiang, China.</title>
        <authorList>
            <person name="Luo Y."/>
            <person name="Sheng H."/>
        </authorList>
    </citation>
    <scope>NUCLEOTIDE SEQUENCE [LARGE SCALE GENOMIC DNA]</scope>
    <source>
        <strain evidence="2 3">ZFGT-11</strain>
    </source>
</reference>
<dbReference type="InterPro" id="IPR036188">
    <property type="entry name" value="FAD/NAD-bd_sf"/>
</dbReference>
<gene>
    <name evidence="2" type="ORF">E5A73_05185</name>
</gene>